<keyword evidence="3" id="KW-1185">Reference proteome</keyword>
<proteinExistence type="predicted"/>
<evidence type="ECO:0000313" key="3">
    <source>
        <dbReference type="Proteomes" id="UP001234178"/>
    </source>
</evidence>
<feature type="compositionally biased region" description="Basic and acidic residues" evidence="1">
    <location>
        <begin position="15"/>
        <end position="28"/>
    </location>
</feature>
<evidence type="ECO:0000256" key="1">
    <source>
        <dbReference type="SAM" id="MobiDB-lite"/>
    </source>
</evidence>
<sequence>MFQPRFHSMQKSKRQRVDKSHIQSRETELANASVNSKKLPTDQFILTLPNVGEEDWEINQQIVAAMRAGKLSQHINAFILHYKQQQTNSTKP</sequence>
<evidence type="ECO:0000313" key="2">
    <source>
        <dbReference type="EMBL" id="KAK4007003.1"/>
    </source>
</evidence>
<reference evidence="2 3" key="1">
    <citation type="journal article" date="2023" name="Nucleic Acids Res.">
        <title>The hologenome of Daphnia magna reveals possible DNA methylation and microbiome-mediated evolution of the host genome.</title>
        <authorList>
            <person name="Chaturvedi A."/>
            <person name="Li X."/>
            <person name="Dhandapani V."/>
            <person name="Marshall H."/>
            <person name="Kissane S."/>
            <person name="Cuenca-Cambronero M."/>
            <person name="Asole G."/>
            <person name="Calvet F."/>
            <person name="Ruiz-Romero M."/>
            <person name="Marangio P."/>
            <person name="Guigo R."/>
            <person name="Rago D."/>
            <person name="Mirbahai L."/>
            <person name="Eastwood N."/>
            <person name="Colbourne J.K."/>
            <person name="Zhou J."/>
            <person name="Mallon E."/>
            <person name="Orsini L."/>
        </authorList>
    </citation>
    <scope>NUCLEOTIDE SEQUENCE [LARGE SCALE GENOMIC DNA]</scope>
    <source>
        <strain evidence="2">LRV0_1</strain>
    </source>
</reference>
<dbReference type="EMBL" id="JAOYFB010000002">
    <property type="protein sequence ID" value="KAK4007003.1"/>
    <property type="molecule type" value="Genomic_DNA"/>
</dbReference>
<dbReference type="Proteomes" id="UP001234178">
    <property type="component" value="Unassembled WGS sequence"/>
</dbReference>
<name>A0ABQ9Z275_9CRUS</name>
<gene>
    <name evidence="2" type="ORF">OUZ56_012158</name>
</gene>
<comment type="caution">
    <text evidence="2">The sequence shown here is derived from an EMBL/GenBank/DDBJ whole genome shotgun (WGS) entry which is preliminary data.</text>
</comment>
<organism evidence="2 3">
    <name type="scientific">Daphnia magna</name>
    <dbReference type="NCBI Taxonomy" id="35525"/>
    <lineage>
        <taxon>Eukaryota</taxon>
        <taxon>Metazoa</taxon>
        <taxon>Ecdysozoa</taxon>
        <taxon>Arthropoda</taxon>
        <taxon>Crustacea</taxon>
        <taxon>Branchiopoda</taxon>
        <taxon>Diplostraca</taxon>
        <taxon>Cladocera</taxon>
        <taxon>Anomopoda</taxon>
        <taxon>Daphniidae</taxon>
        <taxon>Daphnia</taxon>
    </lineage>
</organism>
<accession>A0ABQ9Z275</accession>
<protein>
    <submittedName>
        <fullName evidence="2">Uncharacterized protein</fullName>
    </submittedName>
</protein>
<feature type="region of interest" description="Disordered" evidence="1">
    <location>
        <begin position="1"/>
        <end position="34"/>
    </location>
</feature>